<reference evidence="1 2" key="1">
    <citation type="journal article" date="2022" name="New Phytol.">
        <title>Ecological generalism drives hyperdiversity of secondary metabolite gene clusters in xylarialean endophytes.</title>
        <authorList>
            <person name="Franco M.E.E."/>
            <person name="Wisecaver J.H."/>
            <person name="Arnold A.E."/>
            <person name="Ju Y.M."/>
            <person name="Slot J.C."/>
            <person name="Ahrendt S."/>
            <person name="Moore L.P."/>
            <person name="Eastman K.E."/>
            <person name="Scott K."/>
            <person name="Konkel Z."/>
            <person name="Mondo S.J."/>
            <person name="Kuo A."/>
            <person name="Hayes R.D."/>
            <person name="Haridas S."/>
            <person name="Andreopoulos B."/>
            <person name="Riley R."/>
            <person name="LaButti K."/>
            <person name="Pangilinan J."/>
            <person name="Lipzen A."/>
            <person name="Amirebrahimi M."/>
            <person name="Yan J."/>
            <person name="Adam C."/>
            <person name="Keymanesh K."/>
            <person name="Ng V."/>
            <person name="Louie K."/>
            <person name="Northen T."/>
            <person name="Drula E."/>
            <person name="Henrissat B."/>
            <person name="Hsieh H.M."/>
            <person name="Youens-Clark K."/>
            <person name="Lutzoni F."/>
            <person name="Miadlikowska J."/>
            <person name="Eastwood D.C."/>
            <person name="Hamelin R.C."/>
            <person name="Grigoriev I.V."/>
            <person name="U'Ren J.M."/>
        </authorList>
    </citation>
    <scope>NUCLEOTIDE SEQUENCE [LARGE SCALE GENOMIC DNA]</scope>
    <source>
        <strain evidence="1 2">CBS 119005</strain>
    </source>
</reference>
<sequence length="624" mass="68189">MADPRGVDNRLGEDGGESDAIETLDVASRDDSIENEKQQSRRGRPSHSSHASIASDDSDPLSPLELALSPGVAAFEEVTRVRTATSIGSSASRPPDYEVVFEEEDDPDNPLNWPLAYRSWIVFAISFTTWVVVFYSTSYTASTPGLVEEFGYSTTVTTLGVTTYLLGLAAGSLLVAPASELYGRRPVYIICMFCFTLLVIPCALATSLVEIIVVRFFGAMFGAVMVANSAGTVVDISTEEYRGLVMSLWSVAPLNGPVTGPVIGGFVYQYLGWRWDNWLVLILAGAGTICMSLTKETYAPIILQKKAARRRKEDDDERWWCRYDEKLSTAALMKINLLRPFVLAFTEPILWFFNVWISLIYGILYLCFVAYPIVFSQYRGWGPGVTGLSFVGIGIGTMMAILAEPFWRKIINTHPKDPATGRVPPEATARVMIIGAILVPIGQLVFSWTCLPATIHWAIPIAFGIPFGAGNSLSFIYGSNYLAGAYGIYAASALAGNAVTRSFFGGTLPLAGASMYAALTPQWAGTLLGLLEALMIPIPIVFYRYGERIRAKSPIIRQMREDQEKNDHRLASAKRRRVRRQKEADANGSGGLVEQVGGRQDLEKGPAGTGTVETPVWSKDETAV</sequence>
<evidence type="ECO:0000313" key="1">
    <source>
        <dbReference type="EMBL" id="KAI4869860.1"/>
    </source>
</evidence>
<dbReference type="EMBL" id="MU393427">
    <property type="protein sequence ID" value="KAI4869860.1"/>
    <property type="molecule type" value="Genomic_DNA"/>
</dbReference>
<organism evidence="1 2">
    <name type="scientific">Hypoxylon rubiginosum</name>
    <dbReference type="NCBI Taxonomy" id="110542"/>
    <lineage>
        <taxon>Eukaryota</taxon>
        <taxon>Fungi</taxon>
        <taxon>Dikarya</taxon>
        <taxon>Ascomycota</taxon>
        <taxon>Pezizomycotina</taxon>
        <taxon>Sordariomycetes</taxon>
        <taxon>Xylariomycetidae</taxon>
        <taxon>Xylariales</taxon>
        <taxon>Hypoxylaceae</taxon>
        <taxon>Hypoxylon</taxon>
    </lineage>
</organism>
<name>A0ACB9ZDF4_9PEZI</name>
<proteinExistence type="predicted"/>
<evidence type="ECO:0000313" key="2">
    <source>
        <dbReference type="Proteomes" id="UP001497700"/>
    </source>
</evidence>
<protein>
    <submittedName>
        <fullName evidence="1">Polyamine transporter 3</fullName>
    </submittedName>
</protein>
<dbReference type="Proteomes" id="UP001497700">
    <property type="component" value="Unassembled WGS sequence"/>
</dbReference>
<comment type="caution">
    <text evidence="1">The sequence shown here is derived from an EMBL/GenBank/DDBJ whole genome shotgun (WGS) entry which is preliminary data.</text>
</comment>
<accession>A0ACB9ZDF4</accession>
<keyword evidence="2" id="KW-1185">Reference proteome</keyword>
<gene>
    <name evidence="1" type="ORF">F4820DRAFT_342243</name>
</gene>